<dbReference type="Gene3D" id="3.40.50.150">
    <property type="entry name" value="Vaccinia Virus protein VP39"/>
    <property type="match status" value="1"/>
</dbReference>
<keyword evidence="2" id="KW-0808">Transferase</keyword>
<evidence type="ECO:0000313" key="2">
    <source>
        <dbReference type="EMBL" id="VDM90738.1"/>
    </source>
</evidence>
<dbReference type="AlphaFoldDB" id="A0A3S4BIZ4"/>
<dbReference type="EMBL" id="LR130759">
    <property type="protein sequence ID" value="VDM90738.1"/>
    <property type="molecule type" value="Genomic_DNA"/>
</dbReference>
<dbReference type="KEGG" id="mbai:MB901379_04347"/>
<organism evidence="2 3">
    <name type="scientific">Mycobacterium basiliense</name>
    <dbReference type="NCBI Taxonomy" id="2094119"/>
    <lineage>
        <taxon>Bacteria</taxon>
        <taxon>Bacillati</taxon>
        <taxon>Actinomycetota</taxon>
        <taxon>Actinomycetes</taxon>
        <taxon>Mycobacteriales</taxon>
        <taxon>Mycobacteriaceae</taxon>
        <taxon>Mycobacterium</taxon>
    </lineage>
</organism>
<evidence type="ECO:0000259" key="1">
    <source>
        <dbReference type="Pfam" id="PF13649"/>
    </source>
</evidence>
<feature type="domain" description="Methyltransferase" evidence="1">
    <location>
        <begin position="52"/>
        <end position="141"/>
    </location>
</feature>
<gene>
    <name evidence="2" type="ORF">MB901379_04347</name>
</gene>
<keyword evidence="3" id="KW-1185">Reference proteome</keyword>
<dbReference type="InterPro" id="IPR029063">
    <property type="entry name" value="SAM-dependent_MTases_sf"/>
</dbReference>
<proteinExistence type="predicted"/>
<sequence>MTLTVVPSLAEDPDRVRWNEKYSRAVRHRGANFTTGEWMGDILEFFTPTGDVLELACGRSGAALALAELGCQVTAVDVSDVALGELDAEATRRNVAERLHLVHANLSDWVPTKDRFALVMCRFFWDRAVFQRACTMVLPGGLVAWEATVGDNMREAWRPKPGEPASLLTSDFTLLRQVDIASDAHASRRMIASRAGEAS</sequence>
<evidence type="ECO:0000313" key="3">
    <source>
        <dbReference type="Proteomes" id="UP000269998"/>
    </source>
</evidence>
<accession>A0A3S4BIZ4</accession>
<dbReference type="InterPro" id="IPR041698">
    <property type="entry name" value="Methyltransf_25"/>
</dbReference>
<dbReference type="SUPFAM" id="SSF53335">
    <property type="entry name" value="S-adenosyl-L-methionine-dependent methyltransferases"/>
    <property type="match status" value="1"/>
</dbReference>
<protein>
    <submittedName>
        <fullName evidence="2">Methylase of polypeptide chain release factors</fullName>
    </submittedName>
</protein>
<dbReference type="Pfam" id="PF13649">
    <property type="entry name" value="Methyltransf_25"/>
    <property type="match status" value="1"/>
</dbReference>
<dbReference type="RefSeq" id="WP_158018371.1">
    <property type="nucleotide sequence ID" value="NZ_CBCSKE010000008.1"/>
</dbReference>
<dbReference type="CDD" id="cd02440">
    <property type="entry name" value="AdoMet_MTases"/>
    <property type="match status" value="1"/>
</dbReference>
<name>A0A3S4BIZ4_9MYCO</name>
<reference evidence="3" key="1">
    <citation type="submission" date="2018-02" db="EMBL/GenBank/DDBJ databases">
        <authorList>
            <person name="Seth-Smith MB H."/>
            <person name="Seth-Smith H."/>
        </authorList>
    </citation>
    <scope>NUCLEOTIDE SEQUENCE [LARGE SCALE GENOMIC DNA]</scope>
</reference>
<dbReference type="OrthoDB" id="9786503at2"/>
<dbReference type="Proteomes" id="UP000269998">
    <property type="component" value="Chromosome"/>
</dbReference>
<keyword evidence="2" id="KW-0489">Methyltransferase</keyword>
<dbReference type="GO" id="GO:0032259">
    <property type="term" value="P:methylation"/>
    <property type="evidence" value="ECO:0007669"/>
    <property type="project" value="UniProtKB-KW"/>
</dbReference>
<dbReference type="GO" id="GO:0008168">
    <property type="term" value="F:methyltransferase activity"/>
    <property type="evidence" value="ECO:0007669"/>
    <property type="project" value="UniProtKB-KW"/>
</dbReference>